<keyword evidence="9" id="KW-0288">FMN</keyword>
<dbReference type="InterPro" id="IPR012349">
    <property type="entry name" value="Split_barrel_FMN-bd"/>
</dbReference>
<keyword evidence="10" id="KW-0560">Oxidoreductase</keyword>
<evidence type="ECO:0000256" key="6">
    <source>
        <dbReference type="ARBA" id="ARBA00011738"/>
    </source>
</evidence>
<dbReference type="Gene3D" id="2.30.110.10">
    <property type="entry name" value="Electron Transport, Fmn-binding Protein, Chain A"/>
    <property type="match status" value="1"/>
</dbReference>
<sequence length="241" mass="27976">MSLKFCFNRLIHKSTAGIRIPYKTRGNAFLEDDIPVKDPIQLFDKWFREARETPELIEPNAMCLSTSTRDGFPSARFLLCKGYGEEGFQFYTHYTSRKGQELEENPNVALTFYWNVLNRSIRIEGIAEKLPVSYAETYFKSRPHASQIGALCSNQSKLIESRDKLIETADDLQNKYKPGEVPKPQHWGGYIVKPKSIEFWQGQNDRIHDRIKFRQAKNDEIPDSVLSHKGVGNWIYERLQP</sequence>
<comment type="cofactor">
    <cofactor evidence="1">
        <name>FMN</name>
        <dbReference type="ChEBI" id="CHEBI:58210"/>
    </cofactor>
</comment>
<comment type="pathway">
    <text evidence="3">Cofactor metabolism; pyridoxal 5'-phosphate salvage; pyridoxal 5'-phosphate from pyridoxamine 5'-phosphate: step 1/1.</text>
</comment>
<evidence type="ECO:0000256" key="4">
    <source>
        <dbReference type="ARBA" id="ARBA00005037"/>
    </source>
</evidence>
<dbReference type="Proteomes" id="UP001329430">
    <property type="component" value="Chromosome 4"/>
</dbReference>
<dbReference type="PANTHER" id="PTHR10851">
    <property type="entry name" value="PYRIDOXINE-5-PHOSPHATE OXIDASE"/>
    <property type="match status" value="1"/>
</dbReference>
<dbReference type="InterPro" id="IPR000659">
    <property type="entry name" value="Pyridox_Oxase"/>
</dbReference>
<protein>
    <recommendedName>
        <fullName evidence="7">pyridoxal 5'-phosphate synthase</fullName>
        <ecNumber evidence="7">1.4.3.5</ecNumber>
    </recommendedName>
</protein>
<proteinExistence type="inferred from homology"/>
<keyword evidence="8" id="KW-0285">Flavoprotein</keyword>
<dbReference type="SUPFAM" id="SSF50475">
    <property type="entry name" value="FMN-binding split barrel"/>
    <property type="match status" value="1"/>
</dbReference>
<evidence type="ECO:0000259" key="12">
    <source>
        <dbReference type="Pfam" id="PF01243"/>
    </source>
</evidence>
<dbReference type="GO" id="GO:0004733">
    <property type="term" value="F:pyridoxamine phosphate oxidase activity"/>
    <property type="evidence" value="ECO:0007669"/>
    <property type="project" value="UniProtKB-EC"/>
</dbReference>
<evidence type="ECO:0000256" key="10">
    <source>
        <dbReference type="ARBA" id="ARBA00023002"/>
    </source>
</evidence>
<reference evidence="14 15" key="1">
    <citation type="journal article" date="2024" name="Insects">
        <title>An Improved Chromosome-Level Genome Assembly of the Firefly Pyrocoelia pectoralis.</title>
        <authorList>
            <person name="Fu X."/>
            <person name="Meyer-Rochow V.B."/>
            <person name="Ballantyne L."/>
            <person name="Zhu X."/>
        </authorList>
    </citation>
    <scope>NUCLEOTIDE SEQUENCE [LARGE SCALE GENOMIC DNA]</scope>
    <source>
        <strain evidence="14">XCY_ONT2</strain>
    </source>
</reference>
<name>A0AAN7ZP43_9COLE</name>
<dbReference type="GO" id="GO:0010181">
    <property type="term" value="F:FMN binding"/>
    <property type="evidence" value="ECO:0007669"/>
    <property type="project" value="InterPro"/>
</dbReference>
<dbReference type="AlphaFoldDB" id="A0AAN7ZP43"/>
<keyword evidence="15" id="KW-1185">Reference proteome</keyword>
<evidence type="ECO:0000313" key="14">
    <source>
        <dbReference type="EMBL" id="KAK5645383.1"/>
    </source>
</evidence>
<dbReference type="InterPro" id="IPR019740">
    <property type="entry name" value="Pyridox_Oxase_CS"/>
</dbReference>
<gene>
    <name evidence="14" type="ORF">RI129_006683</name>
</gene>
<evidence type="ECO:0000259" key="13">
    <source>
        <dbReference type="Pfam" id="PF10590"/>
    </source>
</evidence>
<dbReference type="PROSITE" id="PS01064">
    <property type="entry name" value="PYRIDOX_OXIDASE"/>
    <property type="match status" value="1"/>
</dbReference>
<dbReference type="FunFam" id="2.30.110.10:FF:000005">
    <property type="entry name" value="NAD(P)H-hydrate epimerase"/>
    <property type="match status" value="1"/>
</dbReference>
<comment type="function">
    <text evidence="2">Catalyzes the oxidation of either pyridoxine 5'-phosphate (PNP) or pyridoxamine 5'-phosphate (PMP) into pyridoxal 5'-phosphate (PLP).</text>
</comment>
<dbReference type="HAMAP" id="MF_01629">
    <property type="entry name" value="PdxH"/>
    <property type="match status" value="1"/>
</dbReference>
<evidence type="ECO:0000256" key="11">
    <source>
        <dbReference type="ARBA" id="ARBA00023096"/>
    </source>
</evidence>
<dbReference type="PIRSF" id="PIRSF000190">
    <property type="entry name" value="Pyd_amn-ph_oxd"/>
    <property type="match status" value="1"/>
</dbReference>
<comment type="similarity">
    <text evidence="5">Belongs to the pyridoxamine 5'-phosphate oxidase family.</text>
</comment>
<dbReference type="GO" id="GO:0008615">
    <property type="term" value="P:pyridoxine biosynthetic process"/>
    <property type="evidence" value="ECO:0007669"/>
    <property type="project" value="UniProtKB-KW"/>
</dbReference>
<feature type="domain" description="Pyridoxamine 5'-phosphate oxidase N-terminal" evidence="12">
    <location>
        <begin position="56"/>
        <end position="163"/>
    </location>
</feature>
<evidence type="ECO:0000256" key="2">
    <source>
        <dbReference type="ARBA" id="ARBA00003691"/>
    </source>
</evidence>
<organism evidence="14 15">
    <name type="scientific">Pyrocoelia pectoralis</name>
    <dbReference type="NCBI Taxonomy" id="417401"/>
    <lineage>
        <taxon>Eukaryota</taxon>
        <taxon>Metazoa</taxon>
        <taxon>Ecdysozoa</taxon>
        <taxon>Arthropoda</taxon>
        <taxon>Hexapoda</taxon>
        <taxon>Insecta</taxon>
        <taxon>Pterygota</taxon>
        <taxon>Neoptera</taxon>
        <taxon>Endopterygota</taxon>
        <taxon>Coleoptera</taxon>
        <taxon>Polyphaga</taxon>
        <taxon>Elateriformia</taxon>
        <taxon>Elateroidea</taxon>
        <taxon>Lampyridae</taxon>
        <taxon>Lampyrinae</taxon>
        <taxon>Pyrocoelia</taxon>
    </lineage>
</organism>
<dbReference type="NCBIfam" id="NF004231">
    <property type="entry name" value="PRK05679.1"/>
    <property type="match status" value="1"/>
</dbReference>
<evidence type="ECO:0000256" key="8">
    <source>
        <dbReference type="ARBA" id="ARBA00022630"/>
    </source>
</evidence>
<dbReference type="Pfam" id="PF01243">
    <property type="entry name" value="PNPOx_N"/>
    <property type="match status" value="1"/>
</dbReference>
<keyword evidence="11" id="KW-0664">Pyridoxine biosynthesis</keyword>
<evidence type="ECO:0000256" key="7">
    <source>
        <dbReference type="ARBA" id="ARBA00012801"/>
    </source>
</evidence>
<comment type="caution">
    <text evidence="14">The sequence shown here is derived from an EMBL/GenBank/DDBJ whole genome shotgun (WGS) entry which is preliminary data.</text>
</comment>
<comment type="subunit">
    <text evidence="6">Homodimer.</text>
</comment>
<feature type="domain" description="Pyridoxine 5'-phosphate oxidase dimerisation C-terminal" evidence="13">
    <location>
        <begin position="187"/>
        <end position="241"/>
    </location>
</feature>
<evidence type="ECO:0000313" key="15">
    <source>
        <dbReference type="Proteomes" id="UP001329430"/>
    </source>
</evidence>
<dbReference type="InterPro" id="IPR019576">
    <property type="entry name" value="Pyridoxamine_oxidase_dimer_C"/>
</dbReference>
<evidence type="ECO:0000256" key="3">
    <source>
        <dbReference type="ARBA" id="ARBA00004738"/>
    </source>
</evidence>
<dbReference type="EC" id="1.4.3.5" evidence="7"/>
<evidence type="ECO:0000256" key="9">
    <source>
        <dbReference type="ARBA" id="ARBA00022643"/>
    </source>
</evidence>
<dbReference type="EMBL" id="JAVRBK010000004">
    <property type="protein sequence ID" value="KAK5645383.1"/>
    <property type="molecule type" value="Genomic_DNA"/>
</dbReference>
<dbReference type="NCBIfam" id="TIGR00558">
    <property type="entry name" value="pdxH"/>
    <property type="match status" value="1"/>
</dbReference>
<dbReference type="PANTHER" id="PTHR10851:SF0">
    <property type="entry name" value="PYRIDOXINE-5'-PHOSPHATE OXIDASE"/>
    <property type="match status" value="1"/>
</dbReference>
<evidence type="ECO:0000256" key="1">
    <source>
        <dbReference type="ARBA" id="ARBA00001917"/>
    </source>
</evidence>
<accession>A0AAN7ZP43</accession>
<dbReference type="Pfam" id="PF10590">
    <property type="entry name" value="PNP_phzG_C"/>
    <property type="match status" value="1"/>
</dbReference>
<dbReference type="InterPro" id="IPR011576">
    <property type="entry name" value="Pyridox_Oxase_N"/>
</dbReference>
<evidence type="ECO:0000256" key="5">
    <source>
        <dbReference type="ARBA" id="ARBA00007301"/>
    </source>
</evidence>
<comment type="pathway">
    <text evidence="4">Cofactor metabolism; pyridoxal 5'-phosphate salvage; pyridoxal 5'-phosphate from pyridoxine 5'-phosphate: step 1/1.</text>
</comment>